<protein>
    <submittedName>
        <fullName evidence="2">Heterokaryon incompatibility protein-domain-containing protein</fullName>
    </submittedName>
</protein>
<gene>
    <name evidence="2" type="ORF">BD289DRAFT_381341</name>
</gene>
<dbReference type="InterPro" id="IPR010730">
    <property type="entry name" value="HET"/>
</dbReference>
<reference evidence="2 3" key="1">
    <citation type="journal article" date="2018" name="Mycol. Prog.">
        <title>Coniella lustricola, a new species from submerged detritus.</title>
        <authorList>
            <person name="Raudabaugh D.B."/>
            <person name="Iturriaga T."/>
            <person name="Carver A."/>
            <person name="Mondo S."/>
            <person name="Pangilinan J."/>
            <person name="Lipzen A."/>
            <person name="He G."/>
            <person name="Amirebrahimi M."/>
            <person name="Grigoriev I.V."/>
            <person name="Miller A.N."/>
        </authorList>
    </citation>
    <scope>NUCLEOTIDE SEQUENCE [LARGE SCALE GENOMIC DNA]</scope>
    <source>
        <strain evidence="2 3">B22-T-1</strain>
    </source>
</reference>
<dbReference type="OrthoDB" id="3477286at2759"/>
<evidence type="ECO:0000313" key="2">
    <source>
        <dbReference type="EMBL" id="PSS03205.1"/>
    </source>
</evidence>
<dbReference type="InterPro" id="IPR052895">
    <property type="entry name" value="HetReg/Transcr_Mod"/>
</dbReference>
<dbReference type="Pfam" id="PF06985">
    <property type="entry name" value="HET"/>
    <property type="match status" value="1"/>
</dbReference>
<evidence type="ECO:0000313" key="3">
    <source>
        <dbReference type="Proteomes" id="UP000241462"/>
    </source>
</evidence>
<feature type="non-terminal residue" evidence="2">
    <location>
        <position position="337"/>
    </location>
</feature>
<proteinExistence type="predicted"/>
<organism evidence="2 3">
    <name type="scientific">Coniella lustricola</name>
    <dbReference type="NCBI Taxonomy" id="2025994"/>
    <lineage>
        <taxon>Eukaryota</taxon>
        <taxon>Fungi</taxon>
        <taxon>Dikarya</taxon>
        <taxon>Ascomycota</taxon>
        <taxon>Pezizomycotina</taxon>
        <taxon>Sordariomycetes</taxon>
        <taxon>Sordariomycetidae</taxon>
        <taxon>Diaporthales</taxon>
        <taxon>Schizoparmaceae</taxon>
        <taxon>Coniella</taxon>
    </lineage>
</organism>
<evidence type="ECO:0000259" key="1">
    <source>
        <dbReference type="Pfam" id="PF06985"/>
    </source>
</evidence>
<dbReference type="InParanoid" id="A0A2T3ALG3"/>
<dbReference type="PANTHER" id="PTHR24148:SF82">
    <property type="entry name" value="HETEROKARYON INCOMPATIBILITY DOMAIN-CONTAINING PROTEIN"/>
    <property type="match status" value="1"/>
</dbReference>
<accession>A0A2T3ALG3</accession>
<dbReference type="STRING" id="2025994.A0A2T3ALG3"/>
<dbReference type="AlphaFoldDB" id="A0A2T3ALG3"/>
<feature type="domain" description="Heterokaryon incompatibility" evidence="1">
    <location>
        <begin position="60"/>
        <end position="225"/>
    </location>
</feature>
<dbReference type="EMBL" id="KZ678376">
    <property type="protein sequence ID" value="PSS03205.1"/>
    <property type="molecule type" value="Genomic_DNA"/>
</dbReference>
<dbReference type="Proteomes" id="UP000241462">
    <property type="component" value="Unassembled WGS sequence"/>
</dbReference>
<keyword evidence="3" id="KW-1185">Reference proteome</keyword>
<name>A0A2T3ALG3_9PEZI</name>
<dbReference type="PANTHER" id="PTHR24148">
    <property type="entry name" value="ANKYRIN REPEAT DOMAIN-CONTAINING PROTEIN 39 HOMOLOG-RELATED"/>
    <property type="match status" value="1"/>
</dbReference>
<sequence length="337" mass="38267">MCVNADGENACARPPYTGKGFDLGENAIRLVQLLQGAIDDPLECTLVVSRDSDASKGLPYSALSYAWRDTKKEAVTSDATPDITPTTTPITLDGIHFGVTTNLAAALKHLRQPARDVLLWIDAICINQACNEEKSHQVKRMRRIYESAEQVIIWLGPGNKHTDFSMETALKLDQRAGARKTWEHEWEKMKRLQPLCLTDKLEDLIEGLRDLLNRSWFRRVWVIQEAASSKRATIMCGDMSVSSRTFSSLPGLKGIEYDLEPHTRSVLEVMPGPLRDLSWWQKDRSLIKLLLKFQECEAEKERDKFYALFGISQDFCDATVLETDYNISMRQVEQNVI</sequence>